<accession>A0A409WYF3</accession>
<feature type="compositionally biased region" description="Pro residues" evidence="2">
    <location>
        <begin position="242"/>
        <end position="252"/>
    </location>
</feature>
<dbReference type="Proteomes" id="UP000283269">
    <property type="component" value="Unassembled WGS sequence"/>
</dbReference>
<keyword evidence="1" id="KW-0862">Zinc</keyword>
<dbReference type="Gene3D" id="3.30.160.60">
    <property type="entry name" value="Classic Zinc Finger"/>
    <property type="match status" value="1"/>
</dbReference>
<keyword evidence="1" id="KW-0863">Zinc-finger</keyword>
<organism evidence="4 5">
    <name type="scientific">Psilocybe cyanescens</name>
    <dbReference type="NCBI Taxonomy" id="93625"/>
    <lineage>
        <taxon>Eukaryota</taxon>
        <taxon>Fungi</taxon>
        <taxon>Dikarya</taxon>
        <taxon>Basidiomycota</taxon>
        <taxon>Agaricomycotina</taxon>
        <taxon>Agaricomycetes</taxon>
        <taxon>Agaricomycetidae</taxon>
        <taxon>Agaricales</taxon>
        <taxon>Agaricineae</taxon>
        <taxon>Strophariaceae</taxon>
        <taxon>Psilocybe</taxon>
    </lineage>
</organism>
<feature type="region of interest" description="Disordered" evidence="2">
    <location>
        <begin position="351"/>
        <end position="381"/>
    </location>
</feature>
<keyword evidence="1" id="KW-0479">Metal-binding</keyword>
<keyword evidence="5" id="KW-1185">Reference proteome</keyword>
<evidence type="ECO:0000256" key="2">
    <source>
        <dbReference type="SAM" id="MobiDB-lite"/>
    </source>
</evidence>
<reference evidence="4 5" key="1">
    <citation type="journal article" date="2018" name="Evol. Lett.">
        <title>Horizontal gene cluster transfer increased hallucinogenic mushroom diversity.</title>
        <authorList>
            <person name="Reynolds H.T."/>
            <person name="Vijayakumar V."/>
            <person name="Gluck-Thaler E."/>
            <person name="Korotkin H.B."/>
            <person name="Matheny P.B."/>
            <person name="Slot J.C."/>
        </authorList>
    </citation>
    <scope>NUCLEOTIDE SEQUENCE [LARGE SCALE GENOMIC DNA]</scope>
    <source>
        <strain evidence="4 5">2631</strain>
    </source>
</reference>
<name>A0A409WYF3_PSICY</name>
<protein>
    <recommendedName>
        <fullName evidence="3">C2H2-type domain-containing protein</fullName>
    </recommendedName>
</protein>
<dbReference type="InParanoid" id="A0A409WYF3"/>
<evidence type="ECO:0000313" key="5">
    <source>
        <dbReference type="Proteomes" id="UP000283269"/>
    </source>
</evidence>
<proteinExistence type="predicted"/>
<dbReference type="AlphaFoldDB" id="A0A409WYF3"/>
<evidence type="ECO:0000259" key="3">
    <source>
        <dbReference type="PROSITE" id="PS50157"/>
    </source>
</evidence>
<feature type="domain" description="C2H2-type" evidence="3">
    <location>
        <begin position="332"/>
        <end position="362"/>
    </location>
</feature>
<feature type="region of interest" description="Disordered" evidence="2">
    <location>
        <begin position="214"/>
        <end position="258"/>
    </location>
</feature>
<evidence type="ECO:0000256" key="1">
    <source>
        <dbReference type="PROSITE-ProRule" id="PRU00042"/>
    </source>
</evidence>
<dbReference type="GO" id="GO:0008270">
    <property type="term" value="F:zinc ion binding"/>
    <property type="evidence" value="ECO:0007669"/>
    <property type="project" value="UniProtKB-KW"/>
</dbReference>
<dbReference type="SMART" id="SM00355">
    <property type="entry name" value="ZnF_C2H2"/>
    <property type="match status" value="2"/>
</dbReference>
<sequence length="381" mass="42722">MITVASFPHNWDASTIDPRLIDSDCSWNTFDNPWPTNQSDAPVSNPEIRPCLLPYGQDAFMPYISPSSLSSSFNLSDSFSTDAYDSTSYFPPLQNTLRGCLPGLQYPSSPQRSSSTQIIAGSLQNSSSTNPISEIKFEGSNDAQFNWNDDLQQQVDRYYSVDNLPAFEPILESSSTFNTSYIYPFNTSQYNQNLYPQLSEESTLPIMSVKTELSPRNPDLHFSEDSTAPSSFVKTELSPKVLPSPSPSPPLSPRSSKSGATPFQFITHEFLSDGKGRSVQQIDSDVGCGYRIELDARGKKYFQCKTCPNHGTYHKGDMTRHQQSVRHKAPSFKCSFCLKVFTRQDAVKRHMSLPNVHKRKPKRKVEAGDSEFQPKKRSKTS</sequence>
<dbReference type="OrthoDB" id="3061653at2759"/>
<dbReference type="InterPro" id="IPR013087">
    <property type="entry name" value="Znf_C2H2_type"/>
</dbReference>
<evidence type="ECO:0000313" key="4">
    <source>
        <dbReference type="EMBL" id="PPQ83516.1"/>
    </source>
</evidence>
<gene>
    <name evidence="4" type="ORF">CVT25_007007</name>
</gene>
<comment type="caution">
    <text evidence="4">The sequence shown here is derived from an EMBL/GenBank/DDBJ whole genome shotgun (WGS) entry which is preliminary data.</text>
</comment>
<dbReference type="PROSITE" id="PS50157">
    <property type="entry name" value="ZINC_FINGER_C2H2_2"/>
    <property type="match status" value="1"/>
</dbReference>
<dbReference type="EMBL" id="NHYD01003013">
    <property type="protein sequence ID" value="PPQ83516.1"/>
    <property type="molecule type" value="Genomic_DNA"/>
</dbReference>